<dbReference type="PIRSF" id="PIRSF000858">
    <property type="entry name" value="SCOT-t"/>
    <property type="match status" value="1"/>
</dbReference>
<dbReference type="RefSeq" id="WP_144996309.1">
    <property type="nucleotide sequence ID" value="NZ_CP036281.1"/>
</dbReference>
<dbReference type="InterPro" id="IPR004165">
    <property type="entry name" value="CoA_trans_fam_I"/>
</dbReference>
<comment type="similarity">
    <text evidence="1 3">Belongs to the 3-oxoacid CoA-transferase family.</text>
</comment>
<evidence type="ECO:0000256" key="4">
    <source>
        <dbReference type="PIRSR" id="PIRSR000858-1"/>
    </source>
</evidence>
<feature type="active site" description="5-glutamyl coenzyme A thioester intermediate" evidence="4">
    <location>
        <position position="323"/>
    </location>
</feature>
<evidence type="ECO:0000313" key="6">
    <source>
        <dbReference type="Proteomes" id="UP000317178"/>
    </source>
</evidence>
<dbReference type="EC" id="2.8.3.8" evidence="5"/>
<evidence type="ECO:0000256" key="1">
    <source>
        <dbReference type="ARBA" id="ARBA00007154"/>
    </source>
</evidence>
<keyword evidence="2 3" id="KW-0808">Transferase</keyword>
<reference evidence="5 6" key="1">
    <citation type="submission" date="2019-02" db="EMBL/GenBank/DDBJ databases">
        <title>Deep-cultivation of Planctomycetes and their phenomic and genomic characterization uncovers novel biology.</title>
        <authorList>
            <person name="Wiegand S."/>
            <person name="Jogler M."/>
            <person name="Boedeker C."/>
            <person name="Pinto D."/>
            <person name="Vollmers J."/>
            <person name="Rivas-Marin E."/>
            <person name="Kohn T."/>
            <person name="Peeters S.H."/>
            <person name="Heuer A."/>
            <person name="Rast P."/>
            <person name="Oberbeckmann S."/>
            <person name="Bunk B."/>
            <person name="Jeske O."/>
            <person name="Meyerdierks A."/>
            <person name="Storesund J.E."/>
            <person name="Kallscheuer N."/>
            <person name="Luecker S."/>
            <person name="Lage O.M."/>
            <person name="Pohl T."/>
            <person name="Merkel B.J."/>
            <person name="Hornburger P."/>
            <person name="Mueller R.-W."/>
            <person name="Bruemmer F."/>
            <person name="Labrenz M."/>
            <person name="Spormann A.M."/>
            <person name="Op den Camp H."/>
            <person name="Overmann J."/>
            <person name="Amann R."/>
            <person name="Jetten M.S.M."/>
            <person name="Mascher T."/>
            <person name="Medema M.H."/>
            <person name="Devos D.P."/>
            <person name="Kaster A.-K."/>
            <person name="Ovreas L."/>
            <person name="Rohde M."/>
            <person name="Galperin M.Y."/>
            <person name="Jogler C."/>
        </authorList>
    </citation>
    <scope>NUCLEOTIDE SEQUENCE [LARGE SCALE GENOMIC DNA]</scope>
    <source>
        <strain evidence="5 6">Pla110</strain>
    </source>
</reference>
<evidence type="ECO:0000256" key="2">
    <source>
        <dbReference type="ARBA" id="ARBA00022679"/>
    </source>
</evidence>
<dbReference type="InterPro" id="IPR014388">
    <property type="entry name" value="3-oxoacid_CoA-transferase"/>
</dbReference>
<dbReference type="Proteomes" id="UP000317178">
    <property type="component" value="Chromosome"/>
</dbReference>
<gene>
    <name evidence="5" type="primary">ydiF</name>
    <name evidence="5" type="ORF">Pla110_28290</name>
</gene>
<dbReference type="Pfam" id="PF01144">
    <property type="entry name" value="CoA_trans"/>
    <property type="match status" value="1"/>
</dbReference>
<dbReference type="SMART" id="SM00882">
    <property type="entry name" value="CoA_trans"/>
    <property type="match status" value="1"/>
</dbReference>
<dbReference type="GO" id="GO:0046952">
    <property type="term" value="P:ketone body catabolic process"/>
    <property type="evidence" value="ECO:0007669"/>
    <property type="project" value="InterPro"/>
</dbReference>
<dbReference type="Gene3D" id="3.40.1080.10">
    <property type="entry name" value="Glutaconate Coenzyme A-transferase"/>
    <property type="match status" value="2"/>
</dbReference>
<sequence length="517" mass="56515">MRRNVVSLEAAAELVLSGQTVVTAGFVGIAFPEAIAISIEQRFLNEGEPRDLTLMYGAGQGDGRTRGINHFGHEGLVKRVIGGHWGLVPRMGELALQNKIEAYNFPQGVLIHLLRDIAAGKPGTITHVGLDTFIDPDQTGGRMNQITSEPLVEKINLVDRDWLFYKAFPIHVALIRGTTADPLGNITMEREAMMGEVLAAAHAAHNSGGKVICQVERLSEERAEARDVVVPCHLVDAVVVSPAEHHHQTFATEFNPAFSGTTHTDKIHHLDPLPLCPRKLIARRAFLEVRKERVINLGIGLPEGIARVAQEEGLEEDLLQTIESGLIGGTPAGGLDFGASYYPLAMIDSASQFDFYDGGGLDAACLGAAEIDARGNVNVSRFGDRLPGVGGFVNISQNARKVLFCGTFTAGGLEVEIGEKSIHIRKEGITRKFRQEVQQISFSSEYALQQNQQVWYLTERAIFELTLKGLRLVEIAPGIDLVRDILARMDFKPIIDDYQIMPEIIFAPGKMNIGCRC</sequence>
<evidence type="ECO:0000313" key="5">
    <source>
        <dbReference type="EMBL" id="QDU81092.1"/>
    </source>
</evidence>
<dbReference type="PANTHER" id="PTHR43293">
    <property type="entry name" value="ACETATE COA-TRANSFERASE YDIF"/>
    <property type="match status" value="1"/>
</dbReference>
<dbReference type="OrthoDB" id="9805230at2"/>
<dbReference type="AlphaFoldDB" id="A0A518CPE5"/>
<dbReference type="EMBL" id="CP036281">
    <property type="protein sequence ID" value="QDU81092.1"/>
    <property type="molecule type" value="Genomic_DNA"/>
</dbReference>
<name>A0A518CPE5_9PLAN</name>
<evidence type="ECO:0000256" key="3">
    <source>
        <dbReference type="PIRNR" id="PIRNR000858"/>
    </source>
</evidence>
<dbReference type="GO" id="GO:0008775">
    <property type="term" value="F:acetate CoA-transferase activity"/>
    <property type="evidence" value="ECO:0007669"/>
    <property type="project" value="UniProtKB-EC"/>
</dbReference>
<dbReference type="KEGG" id="plon:Pla110_28290"/>
<protein>
    <submittedName>
        <fullName evidence="5">Acetate CoA-transferase YdiF</fullName>
        <ecNumber evidence="5">2.8.3.8</ecNumber>
    </submittedName>
</protein>
<keyword evidence="6" id="KW-1185">Reference proteome</keyword>
<proteinExistence type="inferred from homology"/>
<dbReference type="SUPFAM" id="SSF100950">
    <property type="entry name" value="NagB/RpiA/CoA transferase-like"/>
    <property type="match status" value="2"/>
</dbReference>
<dbReference type="InterPro" id="IPR037171">
    <property type="entry name" value="NagB/RpiA_transferase-like"/>
</dbReference>
<organism evidence="5 6">
    <name type="scientific">Polystyrenella longa</name>
    <dbReference type="NCBI Taxonomy" id="2528007"/>
    <lineage>
        <taxon>Bacteria</taxon>
        <taxon>Pseudomonadati</taxon>
        <taxon>Planctomycetota</taxon>
        <taxon>Planctomycetia</taxon>
        <taxon>Planctomycetales</taxon>
        <taxon>Planctomycetaceae</taxon>
        <taxon>Polystyrenella</taxon>
    </lineage>
</organism>
<dbReference type="PANTHER" id="PTHR43293:SF1">
    <property type="entry name" value="ACETATE COA-TRANSFERASE YDIF"/>
    <property type="match status" value="1"/>
</dbReference>
<accession>A0A518CPE5</accession>